<dbReference type="EMBL" id="CP024785">
    <property type="protein sequence ID" value="AUB36421.1"/>
    <property type="molecule type" value="Genomic_DNA"/>
</dbReference>
<feature type="domain" description="NIL" evidence="1">
    <location>
        <begin position="22"/>
        <end position="91"/>
    </location>
</feature>
<dbReference type="KEGG" id="nfl:COO91_02333"/>
<dbReference type="Proteomes" id="UP000232003">
    <property type="component" value="Chromosome"/>
</dbReference>
<protein>
    <submittedName>
        <fullName evidence="2">ABC-type methionine transport system, ATPase component</fullName>
    </submittedName>
</protein>
<sequence>MAIPNKQVKSNTDILDNRRTQTRIQVRIPKDLHEEPVISRLVSHYEVIVIIADAQVSTNVPQYSCFDLELRGTVSQIESALTYLDELDLEVLHQSSPEEDGW</sequence>
<dbReference type="AlphaFoldDB" id="A0A2K8SLW0"/>
<dbReference type="OrthoDB" id="457861at2"/>
<accession>A0A2K8SLW0</accession>
<proteinExistence type="predicted"/>
<dbReference type="Pfam" id="PF09383">
    <property type="entry name" value="NIL"/>
    <property type="match status" value="1"/>
</dbReference>
<keyword evidence="3" id="KW-1185">Reference proteome</keyword>
<dbReference type="SUPFAM" id="SSF55021">
    <property type="entry name" value="ACT-like"/>
    <property type="match status" value="1"/>
</dbReference>
<evidence type="ECO:0000259" key="1">
    <source>
        <dbReference type="Pfam" id="PF09383"/>
    </source>
</evidence>
<reference evidence="2 3" key="1">
    <citation type="submission" date="2017-11" db="EMBL/GenBank/DDBJ databases">
        <title>Complete genome of a free-living desiccation-tolerant cyanobacterium and its photosynthetic adaptation to extreme terrestrial habitat.</title>
        <authorList>
            <person name="Shang J."/>
        </authorList>
    </citation>
    <scope>NUCLEOTIDE SEQUENCE [LARGE SCALE GENOMIC DNA]</scope>
    <source>
        <strain evidence="2 3">CCNUN1</strain>
    </source>
</reference>
<gene>
    <name evidence="2" type="ORF">COO91_02333</name>
</gene>
<name>A0A2K8SLW0_9NOSO</name>
<dbReference type="Gene3D" id="3.30.70.260">
    <property type="match status" value="1"/>
</dbReference>
<organism evidence="2 3">
    <name type="scientific">Nostoc flagelliforme CCNUN1</name>
    <dbReference type="NCBI Taxonomy" id="2038116"/>
    <lineage>
        <taxon>Bacteria</taxon>
        <taxon>Bacillati</taxon>
        <taxon>Cyanobacteriota</taxon>
        <taxon>Cyanophyceae</taxon>
        <taxon>Nostocales</taxon>
        <taxon>Nostocaceae</taxon>
        <taxon>Nostoc</taxon>
    </lineage>
</organism>
<evidence type="ECO:0000313" key="2">
    <source>
        <dbReference type="EMBL" id="AUB36421.1"/>
    </source>
</evidence>
<dbReference type="RefSeq" id="WP_100898361.1">
    <property type="nucleotide sequence ID" value="NZ_CAWNNC010000001.1"/>
</dbReference>
<dbReference type="InterPro" id="IPR045865">
    <property type="entry name" value="ACT-like_dom_sf"/>
</dbReference>
<dbReference type="InterPro" id="IPR018449">
    <property type="entry name" value="NIL_domain"/>
</dbReference>
<evidence type="ECO:0000313" key="3">
    <source>
        <dbReference type="Proteomes" id="UP000232003"/>
    </source>
</evidence>